<keyword evidence="2" id="KW-0812">Transmembrane</keyword>
<reference evidence="3" key="1">
    <citation type="submission" date="2023-05" db="EMBL/GenBank/DDBJ databases">
        <authorList>
            <person name="Huff M."/>
        </authorList>
    </citation>
    <scope>NUCLEOTIDE SEQUENCE</scope>
</reference>
<evidence type="ECO:0000256" key="1">
    <source>
        <dbReference type="SAM" id="MobiDB-lite"/>
    </source>
</evidence>
<feature type="transmembrane region" description="Helical" evidence="2">
    <location>
        <begin position="99"/>
        <end position="122"/>
    </location>
</feature>
<evidence type="ECO:0000313" key="4">
    <source>
        <dbReference type="Proteomes" id="UP000834106"/>
    </source>
</evidence>
<dbReference type="EMBL" id="OU503046">
    <property type="protein sequence ID" value="CAI9771301.1"/>
    <property type="molecule type" value="Genomic_DNA"/>
</dbReference>
<dbReference type="GO" id="GO:0051741">
    <property type="term" value="F:2-methyl-6-phytyl-1,4-benzoquinone methyltransferase activity"/>
    <property type="evidence" value="ECO:0007669"/>
    <property type="project" value="InterPro"/>
</dbReference>
<gene>
    <name evidence="3" type="ORF">FPE_LOCUS18731</name>
</gene>
<dbReference type="PANTHER" id="PTHR44516">
    <property type="entry name" value="2-METHYL-6-PHYTYL-1,4-HYDROQUINONE METHYLTRANSFERASE, CHLOROPLASTIC"/>
    <property type="match status" value="1"/>
</dbReference>
<dbReference type="AlphaFoldDB" id="A0AAD1ZK54"/>
<keyword evidence="2" id="KW-0472">Membrane</keyword>
<sequence length="177" mass="20684">MIVLKGREKLPVDFLPQREKHGVEKVKDNKDPNNSRTEQQKRKPRSLENKDEMKERGHWTEDMRDDALEPVDLYSRNLTVVDLGPKAEDVKKPINPFVFLARFLLGAIAATYFVLIPIYMWLKDQIVPKGVAWLAYVVKCLVKSYNERNSCFVMLRHGRKEKVFAHYTTKTKIVLIN</sequence>
<dbReference type="InterPro" id="IPR044649">
    <property type="entry name" value="MPBQ/MSBQ_MT"/>
</dbReference>
<dbReference type="Proteomes" id="UP000834106">
    <property type="component" value="Chromosome 11"/>
</dbReference>
<evidence type="ECO:0000313" key="3">
    <source>
        <dbReference type="EMBL" id="CAI9771301.1"/>
    </source>
</evidence>
<organism evidence="3 4">
    <name type="scientific">Fraxinus pennsylvanica</name>
    <dbReference type="NCBI Taxonomy" id="56036"/>
    <lineage>
        <taxon>Eukaryota</taxon>
        <taxon>Viridiplantae</taxon>
        <taxon>Streptophyta</taxon>
        <taxon>Embryophyta</taxon>
        <taxon>Tracheophyta</taxon>
        <taxon>Spermatophyta</taxon>
        <taxon>Magnoliopsida</taxon>
        <taxon>eudicotyledons</taxon>
        <taxon>Gunneridae</taxon>
        <taxon>Pentapetalae</taxon>
        <taxon>asterids</taxon>
        <taxon>lamiids</taxon>
        <taxon>Lamiales</taxon>
        <taxon>Oleaceae</taxon>
        <taxon>Oleeae</taxon>
        <taxon>Fraxinus</taxon>
    </lineage>
</organism>
<dbReference type="PANTHER" id="PTHR44516:SF11">
    <property type="entry name" value="2-METHYL-6-PHYTYL-1,4-HYDROQUINONE METHYLTRANSFERASE 2, CHLOROPLASTIC"/>
    <property type="match status" value="1"/>
</dbReference>
<evidence type="ECO:0000256" key="2">
    <source>
        <dbReference type="SAM" id="Phobius"/>
    </source>
</evidence>
<feature type="region of interest" description="Disordered" evidence="1">
    <location>
        <begin position="13"/>
        <end position="61"/>
    </location>
</feature>
<keyword evidence="4" id="KW-1185">Reference proteome</keyword>
<protein>
    <submittedName>
        <fullName evidence="3">Uncharacterized protein</fullName>
    </submittedName>
</protein>
<accession>A0AAD1ZK54</accession>
<name>A0AAD1ZK54_9LAMI</name>
<proteinExistence type="predicted"/>
<keyword evidence="2" id="KW-1133">Transmembrane helix</keyword>